<sequence>MCYVNIFYLKFRVSASRQGKNFLILKKNDRKTFDVT</sequence>
<accession>A0A0A8Z8Z2</accession>
<proteinExistence type="predicted"/>
<dbReference type="AlphaFoldDB" id="A0A0A8Z8Z2"/>
<dbReference type="EMBL" id="GBRH01262609">
    <property type="protein sequence ID" value="JAD35286.1"/>
    <property type="molecule type" value="Transcribed_RNA"/>
</dbReference>
<evidence type="ECO:0000313" key="1">
    <source>
        <dbReference type="EMBL" id="JAD35286.1"/>
    </source>
</evidence>
<reference evidence="1" key="2">
    <citation type="journal article" date="2015" name="Data Brief">
        <title>Shoot transcriptome of the giant reed, Arundo donax.</title>
        <authorList>
            <person name="Barrero R.A."/>
            <person name="Guerrero F.D."/>
            <person name="Moolhuijzen P."/>
            <person name="Goolsby J.A."/>
            <person name="Tidwell J."/>
            <person name="Bellgard S.E."/>
            <person name="Bellgard M.I."/>
        </authorList>
    </citation>
    <scope>NUCLEOTIDE SEQUENCE</scope>
    <source>
        <tissue evidence="1">Shoot tissue taken approximately 20 cm above the soil surface</tissue>
    </source>
</reference>
<reference evidence="1" key="1">
    <citation type="submission" date="2014-09" db="EMBL/GenBank/DDBJ databases">
        <authorList>
            <person name="Magalhaes I.L.F."/>
            <person name="Oliveira U."/>
            <person name="Santos F.R."/>
            <person name="Vidigal T.H.D.A."/>
            <person name="Brescovit A.D."/>
            <person name="Santos A.J."/>
        </authorList>
    </citation>
    <scope>NUCLEOTIDE SEQUENCE</scope>
    <source>
        <tissue evidence="1">Shoot tissue taken approximately 20 cm above the soil surface</tissue>
    </source>
</reference>
<protein>
    <submittedName>
        <fullName evidence="1">Uncharacterized protein</fullName>
    </submittedName>
</protein>
<organism evidence="1">
    <name type="scientific">Arundo donax</name>
    <name type="common">Giant reed</name>
    <name type="synonym">Donax arundinaceus</name>
    <dbReference type="NCBI Taxonomy" id="35708"/>
    <lineage>
        <taxon>Eukaryota</taxon>
        <taxon>Viridiplantae</taxon>
        <taxon>Streptophyta</taxon>
        <taxon>Embryophyta</taxon>
        <taxon>Tracheophyta</taxon>
        <taxon>Spermatophyta</taxon>
        <taxon>Magnoliopsida</taxon>
        <taxon>Liliopsida</taxon>
        <taxon>Poales</taxon>
        <taxon>Poaceae</taxon>
        <taxon>PACMAD clade</taxon>
        <taxon>Arundinoideae</taxon>
        <taxon>Arundineae</taxon>
        <taxon>Arundo</taxon>
    </lineage>
</organism>
<name>A0A0A8Z8Z2_ARUDO</name>